<dbReference type="PANTHER" id="PTHR37816:SF3">
    <property type="entry name" value="MODULATES DNA TOPOLOGY"/>
    <property type="match status" value="1"/>
</dbReference>
<dbReference type="Proteomes" id="UP000248214">
    <property type="component" value="Unassembled WGS sequence"/>
</dbReference>
<evidence type="ECO:0000313" key="1">
    <source>
        <dbReference type="EMBL" id="PYZ95149.1"/>
    </source>
</evidence>
<name>A0A323TK32_9BACI</name>
<protein>
    <submittedName>
        <fullName evidence="1">Topology modulation protein</fullName>
    </submittedName>
</protein>
<sequence length="179" mass="20954">MEKIMVVGVSAGVGKSTFAKEVSETLTIPVYHLDRYFWNPGWVEATIDEFSAAQQTLVKKDTWIIEGNYGSTFDIRASQADTIIYLELPLRTCLYRVLKRWLTNLGNNREDMGEGCTEKMDKEFLQFIIKTYSERKKQMNVRLDKFEKSSYQRNVFRLTDKKEISSFLQNIHETKERQA</sequence>
<evidence type="ECO:0000313" key="2">
    <source>
        <dbReference type="Proteomes" id="UP000248214"/>
    </source>
</evidence>
<proteinExistence type="predicted"/>
<comment type="caution">
    <text evidence="1">The sequence shown here is derived from an EMBL/GenBank/DDBJ whole genome shotgun (WGS) entry which is preliminary data.</text>
</comment>
<dbReference type="Gene3D" id="3.40.50.300">
    <property type="entry name" value="P-loop containing nucleotide triphosphate hydrolases"/>
    <property type="match status" value="1"/>
</dbReference>
<dbReference type="OrthoDB" id="1201990at2"/>
<dbReference type="SUPFAM" id="SSF52540">
    <property type="entry name" value="P-loop containing nucleoside triphosphate hydrolases"/>
    <property type="match status" value="1"/>
</dbReference>
<dbReference type="PANTHER" id="PTHR37816">
    <property type="entry name" value="YALI0E33011P"/>
    <property type="match status" value="1"/>
</dbReference>
<dbReference type="InterPro" id="IPR052922">
    <property type="entry name" value="Cytidylate_Kinase-2"/>
</dbReference>
<reference evidence="1 2" key="1">
    <citation type="submission" date="2017-10" db="EMBL/GenBank/DDBJ databases">
        <title>Bacillus sp. nov., a halophilic bacterium isolated from a Keqin Lake.</title>
        <authorList>
            <person name="Wang H."/>
        </authorList>
    </citation>
    <scope>NUCLEOTIDE SEQUENCE [LARGE SCALE GENOMIC DNA]</scope>
    <source>
        <strain evidence="1 2">KQ-12</strain>
    </source>
</reference>
<keyword evidence="2" id="KW-1185">Reference proteome</keyword>
<organism evidence="1 2">
    <name type="scientific">Salipaludibacillus keqinensis</name>
    <dbReference type="NCBI Taxonomy" id="2045207"/>
    <lineage>
        <taxon>Bacteria</taxon>
        <taxon>Bacillati</taxon>
        <taxon>Bacillota</taxon>
        <taxon>Bacilli</taxon>
        <taxon>Bacillales</taxon>
        <taxon>Bacillaceae</taxon>
    </lineage>
</organism>
<accession>A0A323TK32</accession>
<gene>
    <name evidence="1" type="ORF">CR194_06440</name>
</gene>
<dbReference type="EMBL" id="PDOD01000001">
    <property type="protein sequence ID" value="PYZ95149.1"/>
    <property type="molecule type" value="Genomic_DNA"/>
</dbReference>
<dbReference type="AlphaFoldDB" id="A0A323TK32"/>
<dbReference type="InterPro" id="IPR027417">
    <property type="entry name" value="P-loop_NTPase"/>
</dbReference>
<dbReference type="RefSeq" id="WP_110608784.1">
    <property type="nucleotide sequence ID" value="NZ_PDOD01000001.1"/>
</dbReference>